<evidence type="ECO:0000313" key="3">
    <source>
        <dbReference type="Proteomes" id="UP001497444"/>
    </source>
</evidence>
<reference evidence="2" key="1">
    <citation type="submission" date="2024-02" db="EMBL/GenBank/DDBJ databases">
        <authorList>
            <consortium name="ELIXIR-Norway"/>
            <consortium name="Elixir Norway"/>
        </authorList>
    </citation>
    <scope>NUCLEOTIDE SEQUENCE</scope>
</reference>
<feature type="compositionally biased region" description="Basic and acidic residues" evidence="1">
    <location>
        <begin position="91"/>
        <end position="117"/>
    </location>
</feature>
<feature type="region of interest" description="Disordered" evidence="1">
    <location>
        <begin position="70"/>
        <end position="117"/>
    </location>
</feature>
<dbReference type="EMBL" id="CAXAQS010000278">
    <property type="protein sequence ID" value="CAK9250943.1"/>
    <property type="molecule type" value="Genomic_DNA"/>
</dbReference>
<sequence>MDANAHGWLVARANSLRADGKEPFVNGRQINRYQDWRPSMPWFVKNIHKLLEGAYNYTTPEERARIREEARKLSAPPQSSPPSAPSSEVLARMEKKRLEKEGQDKVELQAKRDREASHRARPYWNDLRFEDRQSLEAQFIEAIRKGETTLDPETNTKDKFFKILKEQMLLTWLGYQLPEA</sequence>
<organism evidence="2 3">
    <name type="scientific">Sphagnum jensenii</name>
    <dbReference type="NCBI Taxonomy" id="128206"/>
    <lineage>
        <taxon>Eukaryota</taxon>
        <taxon>Viridiplantae</taxon>
        <taxon>Streptophyta</taxon>
        <taxon>Embryophyta</taxon>
        <taxon>Bryophyta</taxon>
        <taxon>Sphagnophytina</taxon>
        <taxon>Sphagnopsida</taxon>
        <taxon>Sphagnales</taxon>
        <taxon>Sphagnaceae</taxon>
        <taxon>Sphagnum</taxon>
    </lineage>
</organism>
<keyword evidence="3" id="KW-1185">Reference proteome</keyword>
<comment type="caution">
    <text evidence="2">The sequence shown here is derived from an EMBL/GenBank/DDBJ whole genome shotgun (WGS) entry which is preliminary data.</text>
</comment>
<name>A0ABP0V945_9BRYO</name>
<evidence type="ECO:0000313" key="2">
    <source>
        <dbReference type="EMBL" id="CAK9250943.1"/>
    </source>
</evidence>
<gene>
    <name evidence="2" type="ORF">CSSPJE1EN1_LOCUS26321</name>
</gene>
<dbReference type="Proteomes" id="UP001497444">
    <property type="component" value="Unassembled WGS sequence"/>
</dbReference>
<protein>
    <submittedName>
        <fullName evidence="2">Uncharacterized protein</fullName>
    </submittedName>
</protein>
<accession>A0ABP0V945</accession>
<proteinExistence type="predicted"/>
<evidence type="ECO:0000256" key="1">
    <source>
        <dbReference type="SAM" id="MobiDB-lite"/>
    </source>
</evidence>